<dbReference type="InterPro" id="IPR050853">
    <property type="entry name" value="WD_repeat_DNA-damage-binding"/>
</dbReference>
<evidence type="ECO:0000256" key="6">
    <source>
        <dbReference type="PROSITE-ProRule" id="PRU00221"/>
    </source>
</evidence>
<dbReference type="STRING" id="3469.A0A4Y7KLB7"/>
<dbReference type="PANTHER" id="PTHR14773">
    <property type="entry name" value="WD REPEAT-CONTAINING PROTEIN 76"/>
    <property type="match status" value="1"/>
</dbReference>
<dbReference type="PROSITE" id="PS50082">
    <property type="entry name" value="WD_REPEATS_2"/>
    <property type="match status" value="1"/>
</dbReference>
<sequence>MLDAYNGNGSLDNQMKHQKHLIDTIKSLSETNLMSCSIHDDASVIGSSLDLESLILKPENVARVLPKNILNLCFFPCKNRSIVVAGNKAGSLALWDMDADLKEDKEEQIGNYDGIYLYDPHTAPISGIVIQPFSLSKVYTSSYDGCIRLMDVEKEAFDMLYSSDDAIFCLSPHPNEAKSVYFGEAQGMINVWDERAGKSSSSCILHDQRINTIDFHPENTNCMATSSSDGTACIWDLRNITANRPESLKMVDHKKAVHSAYFSPSGNCLATTSANDKVGLIRGTNFMDISMVQHNNQVGRWIPSFRAIWGWNDSYLFIGNMKRGVDVISTAYRKMVTLESP</sequence>
<dbReference type="InterPro" id="IPR019775">
    <property type="entry name" value="WD40_repeat_CS"/>
</dbReference>
<evidence type="ECO:0000313" key="7">
    <source>
        <dbReference type="EMBL" id="RZC73656.1"/>
    </source>
</evidence>
<dbReference type="InterPro" id="IPR015943">
    <property type="entry name" value="WD40/YVTN_repeat-like_dom_sf"/>
</dbReference>
<dbReference type="PROSITE" id="PS00678">
    <property type="entry name" value="WD_REPEATS_1"/>
    <property type="match status" value="1"/>
</dbReference>
<organism evidence="7 8">
    <name type="scientific">Papaver somniferum</name>
    <name type="common">Opium poppy</name>
    <dbReference type="NCBI Taxonomy" id="3469"/>
    <lineage>
        <taxon>Eukaryota</taxon>
        <taxon>Viridiplantae</taxon>
        <taxon>Streptophyta</taxon>
        <taxon>Embryophyta</taxon>
        <taxon>Tracheophyta</taxon>
        <taxon>Spermatophyta</taxon>
        <taxon>Magnoliopsida</taxon>
        <taxon>Ranunculales</taxon>
        <taxon>Papaveraceae</taxon>
        <taxon>Papaveroideae</taxon>
        <taxon>Papaver</taxon>
    </lineage>
</organism>
<dbReference type="InterPro" id="IPR036322">
    <property type="entry name" value="WD40_repeat_dom_sf"/>
</dbReference>
<dbReference type="SUPFAM" id="SSF50978">
    <property type="entry name" value="WD40 repeat-like"/>
    <property type="match status" value="1"/>
</dbReference>
<keyword evidence="2 6" id="KW-0853">WD repeat</keyword>
<name>A0A4Y7KLB7_PAPSO</name>
<accession>A0A4Y7KLB7</accession>
<keyword evidence="8" id="KW-1185">Reference proteome</keyword>
<dbReference type="AlphaFoldDB" id="A0A4Y7KLB7"/>
<dbReference type="Gramene" id="RZC73656">
    <property type="protein sequence ID" value="RZC73656"/>
    <property type="gene ID" value="C5167_049136"/>
</dbReference>
<proteinExistence type="inferred from homology"/>
<dbReference type="Gene3D" id="2.130.10.10">
    <property type="entry name" value="YVTN repeat-like/Quinoprotein amine dehydrogenase"/>
    <property type="match status" value="1"/>
</dbReference>
<evidence type="ECO:0000256" key="3">
    <source>
        <dbReference type="ARBA" id="ARBA00022737"/>
    </source>
</evidence>
<dbReference type="Proteomes" id="UP000316621">
    <property type="component" value="Chromosome 8"/>
</dbReference>
<dbReference type="OMA" id="RINGCAF"/>
<dbReference type="GO" id="GO:0003677">
    <property type="term" value="F:DNA binding"/>
    <property type="evidence" value="ECO:0007669"/>
    <property type="project" value="UniProtKB-KW"/>
</dbReference>
<keyword evidence="5" id="KW-0238">DNA-binding</keyword>
<comment type="similarity">
    <text evidence="1">Belongs to the WD repeat DDB2/WDR76 family.</text>
</comment>
<gene>
    <name evidence="7" type="ORF">C5167_049136</name>
</gene>
<dbReference type="Pfam" id="PF00400">
    <property type="entry name" value="WD40"/>
    <property type="match status" value="2"/>
</dbReference>
<dbReference type="InterPro" id="IPR001680">
    <property type="entry name" value="WD40_rpt"/>
</dbReference>
<evidence type="ECO:0000313" key="8">
    <source>
        <dbReference type="Proteomes" id="UP000316621"/>
    </source>
</evidence>
<dbReference type="GO" id="GO:0005634">
    <property type="term" value="C:nucleus"/>
    <property type="evidence" value="ECO:0007669"/>
    <property type="project" value="TreeGrafter"/>
</dbReference>
<evidence type="ECO:0000256" key="4">
    <source>
        <dbReference type="ARBA" id="ARBA00022763"/>
    </source>
</evidence>
<evidence type="ECO:0000256" key="5">
    <source>
        <dbReference type="ARBA" id="ARBA00023125"/>
    </source>
</evidence>
<evidence type="ECO:0000256" key="1">
    <source>
        <dbReference type="ARBA" id="ARBA00005434"/>
    </source>
</evidence>
<dbReference type="GO" id="GO:2000001">
    <property type="term" value="P:regulation of DNA damage checkpoint"/>
    <property type="evidence" value="ECO:0007669"/>
    <property type="project" value="TreeGrafter"/>
</dbReference>
<dbReference type="PROSITE" id="PS50294">
    <property type="entry name" value="WD_REPEATS_REGION"/>
    <property type="match status" value="1"/>
</dbReference>
<dbReference type="EMBL" id="CM010722">
    <property type="protein sequence ID" value="RZC73656.1"/>
    <property type="molecule type" value="Genomic_DNA"/>
</dbReference>
<feature type="repeat" description="WD" evidence="6">
    <location>
        <begin position="206"/>
        <end position="239"/>
    </location>
</feature>
<dbReference type="SMART" id="SM00320">
    <property type="entry name" value="WD40"/>
    <property type="match status" value="5"/>
</dbReference>
<evidence type="ECO:0000256" key="2">
    <source>
        <dbReference type="ARBA" id="ARBA00022574"/>
    </source>
</evidence>
<dbReference type="GO" id="GO:0006974">
    <property type="term" value="P:DNA damage response"/>
    <property type="evidence" value="ECO:0007669"/>
    <property type="project" value="UniProtKB-KW"/>
</dbReference>
<keyword evidence="3" id="KW-0677">Repeat</keyword>
<dbReference type="PANTHER" id="PTHR14773:SF0">
    <property type="entry name" value="WD REPEAT-CONTAINING PROTEIN 76"/>
    <property type="match status" value="1"/>
</dbReference>
<keyword evidence="4" id="KW-0227">DNA damage</keyword>
<protein>
    <submittedName>
        <fullName evidence="7">Uncharacterized protein</fullName>
    </submittedName>
</protein>
<reference evidence="7 8" key="1">
    <citation type="journal article" date="2018" name="Science">
        <title>The opium poppy genome and morphinan production.</title>
        <authorList>
            <person name="Guo L."/>
            <person name="Winzer T."/>
            <person name="Yang X."/>
            <person name="Li Y."/>
            <person name="Ning Z."/>
            <person name="He Z."/>
            <person name="Teodor R."/>
            <person name="Lu Y."/>
            <person name="Bowser T.A."/>
            <person name="Graham I.A."/>
            <person name="Ye K."/>
        </authorList>
    </citation>
    <scope>NUCLEOTIDE SEQUENCE [LARGE SCALE GENOMIC DNA]</scope>
    <source>
        <strain evidence="8">cv. HN1</strain>
        <tissue evidence="7">Leaves</tissue>
    </source>
</reference>